<keyword evidence="5" id="KW-0808">Transferase</keyword>
<dbReference type="SMART" id="SM00387">
    <property type="entry name" value="HATPase_c"/>
    <property type="match status" value="1"/>
</dbReference>
<dbReference type="InterPro" id="IPR003594">
    <property type="entry name" value="HATPase_dom"/>
</dbReference>
<dbReference type="GO" id="GO:0000155">
    <property type="term" value="F:phosphorelay sensor kinase activity"/>
    <property type="evidence" value="ECO:0007669"/>
    <property type="project" value="InterPro"/>
</dbReference>
<dbReference type="SMART" id="SM00388">
    <property type="entry name" value="HisKA"/>
    <property type="match status" value="1"/>
</dbReference>
<dbReference type="PANTHER" id="PTHR45436:SF5">
    <property type="entry name" value="SENSOR HISTIDINE KINASE TRCS"/>
    <property type="match status" value="1"/>
</dbReference>
<keyword evidence="9" id="KW-0902">Two-component regulatory system</keyword>
<keyword evidence="8 11" id="KW-1133">Transmembrane helix</keyword>
<evidence type="ECO:0000256" key="8">
    <source>
        <dbReference type="ARBA" id="ARBA00022989"/>
    </source>
</evidence>
<dbReference type="InterPro" id="IPR004358">
    <property type="entry name" value="Sig_transdc_His_kin-like_C"/>
</dbReference>
<dbReference type="InterPro" id="IPR036097">
    <property type="entry name" value="HisK_dim/P_sf"/>
</dbReference>
<feature type="domain" description="HAMP" evidence="13">
    <location>
        <begin position="163"/>
        <end position="217"/>
    </location>
</feature>
<reference evidence="14 15" key="1">
    <citation type="submission" date="2020-02" db="EMBL/GenBank/DDBJ databases">
        <authorList>
            <person name="Hogendoorn C."/>
        </authorList>
    </citation>
    <scope>NUCLEOTIDE SEQUENCE [LARGE SCALE GENOMIC DNA]</scope>
    <source>
        <strain evidence="14">R501</strain>
    </source>
</reference>
<evidence type="ECO:0000256" key="1">
    <source>
        <dbReference type="ARBA" id="ARBA00000085"/>
    </source>
</evidence>
<keyword evidence="6 11" id="KW-0812">Transmembrane</keyword>
<dbReference type="PRINTS" id="PR00344">
    <property type="entry name" value="BCTRLSENSOR"/>
</dbReference>
<evidence type="ECO:0000256" key="10">
    <source>
        <dbReference type="ARBA" id="ARBA00023136"/>
    </source>
</evidence>
<sequence length="453" mass="49400">MLQGMSLRHRLTIQAILAQLVLLAFIATITLGAVALHLFDSAKSEAGTVFRSLYPARPDTARQLLNAYTRHVDPHVWILHDGRVVATSANARHDPVRGGRYTHLRWAPQPVWRLVEHAGGKTYLIDWPLAPDLDLLRDLALVLSAVTAVSAVVAAFLARWATHRTLHPVSRMTRSVQAMLATNRFAPIPAPSPENDEFTQLAGILSRLITTLEQRWRQDRQVLAEAAHQLRTPLEVIRGNLELLNLCQPEEPAAPAQAGTTFAGRNLGEVCRESLGAIDRAAQDMTVLVTDLLTLERARLDSPPSLAALDLAPLVREVGEDAAALAPQLAVETVAPHPVWALGDALSTRRALWAVVENALRYTPSGGTVRLRAEAPDGQPRVVVEDTGPGIPSDELPHVFERFYRGSRARQTAGSGLGLPIARALMQTQGGRIELESRHPGGTRVTLHFVPRG</sequence>
<dbReference type="SUPFAM" id="SSF47384">
    <property type="entry name" value="Homodimeric domain of signal transducing histidine kinase"/>
    <property type="match status" value="1"/>
</dbReference>
<dbReference type="Pfam" id="PF02518">
    <property type="entry name" value="HATPase_c"/>
    <property type="match status" value="1"/>
</dbReference>
<accession>A0A6F8ZJQ7</accession>
<dbReference type="InterPro" id="IPR003660">
    <property type="entry name" value="HAMP_dom"/>
</dbReference>
<dbReference type="InterPro" id="IPR005467">
    <property type="entry name" value="His_kinase_dom"/>
</dbReference>
<dbReference type="InterPro" id="IPR050428">
    <property type="entry name" value="TCS_sensor_his_kinase"/>
</dbReference>
<keyword evidence="15" id="KW-1185">Reference proteome</keyword>
<dbReference type="Gene3D" id="3.30.565.10">
    <property type="entry name" value="Histidine kinase-like ATPase, C-terminal domain"/>
    <property type="match status" value="1"/>
</dbReference>
<organism evidence="14 15">
    <name type="scientific">Candidatus Hydrogenisulfobacillus filiaventi</name>
    <dbReference type="NCBI Taxonomy" id="2707344"/>
    <lineage>
        <taxon>Bacteria</taxon>
        <taxon>Bacillati</taxon>
        <taxon>Bacillota</taxon>
        <taxon>Clostridia</taxon>
        <taxon>Eubacteriales</taxon>
        <taxon>Clostridiales Family XVII. Incertae Sedis</taxon>
        <taxon>Candidatus Hydrogenisulfobacillus</taxon>
    </lineage>
</organism>
<keyword evidence="4" id="KW-0597">Phosphoprotein</keyword>
<evidence type="ECO:0000259" key="12">
    <source>
        <dbReference type="PROSITE" id="PS50109"/>
    </source>
</evidence>
<name>A0A6F8ZJQ7_9FIRM</name>
<proteinExistence type="predicted"/>
<evidence type="ECO:0000256" key="11">
    <source>
        <dbReference type="SAM" id="Phobius"/>
    </source>
</evidence>
<dbReference type="EC" id="2.7.13.3" evidence="3"/>
<protein>
    <recommendedName>
        <fullName evidence="3">histidine kinase</fullName>
        <ecNumber evidence="3">2.7.13.3</ecNumber>
    </recommendedName>
</protein>
<dbReference type="Gene3D" id="6.10.340.10">
    <property type="match status" value="1"/>
</dbReference>
<feature type="transmembrane region" description="Helical" evidence="11">
    <location>
        <begin position="12"/>
        <end position="39"/>
    </location>
</feature>
<evidence type="ECO:0000256" key="3">
    <source>
        <dbReference type="ARBA" id="ARBA00012438"/>
    </source>
</evidence>
<evidence type="ECO:0000256" key="6">
    <source>
        <dbReference type="ARBA" id="ARBA00022692"/>
    </source>
</evidence>
<evidence type="ECO:0000313" key="14">
    <source>
        <dbReference type="EMBL" id="CAB1130000.1"/>
    </source>
</evidence>
<evidence type="ECO:0000256" key="2">
    <source>
        <dbReference type="ARBA" id="ARBA00004370"/>
    </source>
</evidence>
<dbReference type="EMBL" id="LR778114">
    <property type="protein sequence ID" value="CAB1130000.1"/>
    <property type="molecule type" value="Genomic_DNA"/>
</dbReference>
<dbReference type="GO" id="GO:0005886">
    <property type="term" value="C:plasma membrane"/>
    <property type="evidence" value="ECO:0007669"/>
    <property type="project" value="TreeGrafter"/>
</dbReference>
<dbReference type="InterPro" id="IPR003661">
    <property type="entry name" value="HisK_dim/P_dom"/>
</dbReference>
<evidence type="ECO:0000256" key="5">
    <source>
        <dbReference type="ARBA" id="ARBA00022679"/>
    </source>
</evidence>
<dbReference type="AlphaFoldDB" id="A0A6F8ZJQ7"/>
<gene>
    <name evidence="14" type="ORF">R50_2508</name>
</gene>
<dbReference type="CDD" id="cd00082">
    <property type="entry name" value="HisKA"/>
    <property type="match status" value="1"/>
</dbReference>
<feature type="transmembrane region" description="Helical" evidence="11">
    <location>
        <begin position="139"/>
        <end position="162"/>
    </location>
</feature>
<dbReference type="SUPFAM" id="SSF55874">
    <property type="entry name" value="ATPase domain of HSP90 chaperone/DNA topoisomerase II/histidine kinase"/>
    <property type="match status" value="1"/>
</dbReference>
<dbReference type="Gene3D" id="1.10.287.130">
    <property type="match status" value="1"/>
</dbReference>
<dbReference type="PANTHER" id="PTHR45436">
    <property type="entry name" value="SENSOR HISTIDINE KINASE YKOH"/>
    <property type="match status" value="1"/>
</dbReference>
<dbReference type="CDD" id="cd00075">
    <property type="entry name" value="HATPase"/>
    <property type="match status" value="1"/>
</dbReference>
<dbReference type="PROSITE" id="PS50109">
    <property type="entry name" value="HIS_KIN"/>
    <property type="match status" value="1"/>
</dbReference>
<dbReference type="KEGG" id="hfv:R50_2508"/>
<dbReference type="PROSITE" id="PS50885">
    <property type="entry name" value="HAMP"/>
    <property type="match status" value="1"/>
</dbReference>
<comment type="catalytic activity">
    <reaction evidence="1">
        <text>ATP + protein L-histidine = ADP + protein N-phospho-L-histidine.</text>
        <dbReference type="EC" id="2.7.13.3"/>
    </reaction>
</comment>
<comment type="subcellular location">
    <subcellularLocation>
        <location evidence="2">Membrane</location>
    </subcellularLocation>
</comment>
<dbReference type="Pfam" id="PF00512">
    <property type="entry name" value="HisKA"/>
    <property type="match status" value="1"/>
</dbReference>
<keyword evidence="10 11" id="KW-0472">Membrane</keyword>
<evidence type="ECO:0000313" key="15">
    <source>
        <dbReference type="Proteomes" id="UP000503399"/>
    </source>
</evidence>
<feature type="domain" description="Histidine kinase" evidence="12">
    <location>
        <begin position="225"/>
        <end position="453"/>
    </location>
</feature>
<evidence type="ECO:0000256" key="4">
    <source>
        <dbReference type="ARBA" id="ARBA00022553"/>
    </source>
</evidence>
<evidence type="ECO:0000256" key="9">
    <source>
        <dbReference type="ARBA" id="ARBA00023012"/>
    </source>
</evidence>
<evidence type="ECO:0000256" key="7">
    <source>
        <dbReference type="ARBA" id="ARBA00022777"/>
    </source>
</evidence>
<evidence type="ECO:0000259" key="13">
    <source>
        <dbReference type="PROSITE" id="PS50885"/>
    </source>
</evidence>
<dbReference type="InterPro" id="IPR036890">
    <property type="entry name" value="HATPase_C_sf"/>
</dbReference>
<keyword evidence="7 14" id="KW-0418">Kinase</keyword>
<dbReference type="Proteomes" id="UP000503399">
    <property type="component" value="Chromosome"/>
</dbReference>